<feature type="transmembrane region" description="Helical" evidence="6">
    <location>
        <begin position="199"/>
        <end position="224"/>
    </location>
</feature>
<dbReference type="AlphaFoldDB" id="A0A4S4NCK2"/>
<dbReference type="PANTHER" id="PTHR21716:SF64">
    <property type="entry name" value="AI-2 TRANSPORT PROTEIN TQSA"/>
    <property type="match status" value="1"/>
</dbReference>
<organism evidence="7 8">
    <name type="scientific">Aliishimia ponticola</name>
    <dbReference type="NCBI Taxonomy" id="2499833"/>
    <lineage>
        <taxon>Bacteria</taxon>
        <taxon>Pseudomonadati</taxon>
        <taxon>Pseudomonadota</taxon>
        <taxon>Alphaproteobacteria</taxon>
        <taxon>Rhodobacterales</taxon>
        <taxon>Paracoccaceae</taxon>
        <taxon>Aliishimia</taxon>
    </lineage>
</organism>
<reference evidence="7 8" key="1">
    <citation type="submission" date="2019-04" db="EMBL/GenBank/DDBJ databases">
        <title>Shimia ponticola sp. nov., isolated from seawater.</title>
        <authorList>
            <person name="Kim Y.-O."/>
            <person name="Yoon J.-H."/>
        </authorList>
    </citation>
    <scope>NUCLEOTIDE SEQUENCE [LARGE SCALE GENOMIC DNA]</scope>
    <source>
        <strain evidence="7 8">MYP11</strain>
    </source>
</reference>
<evidence type="ECO:0000313" key="8">
    <source>
        <dbReference type="Proteomes" id="UP000306602"/>
    </source>
</evidence>
<keyword evidence="3 6" id="KW-0812">Transmembrane</keyword>
<proteinExistence type="inferred from homology"/>
<dbReference type="Proteomes" id="UP000306602">
    <property type="component" value="Unassembled WGS sequence"/>
</dbReference>
<feature type="transmembrane region" description="Helical" evidence="6">
    <location>
        <begin position="12"/>
        <end position="43"/>
    </location>
</feature>
<feature type="transmembrane region" description="Helical" evidence="6">
    <location>
        <begin position="141"/>
        <end position="167"/>
    </location>
</feature>
<name>A0A4S4NCK2_9RHOB</name>
<dbReference type="RefSeq" id="WP_136463258.1">
    <property type="nucleotide sequence ID" value="NZ_SRKY01000003.1"/>
</dbReference>
<feature type="transmembrane region" description="Helical" evidence="6">
    <location>
        <begin position="302"/>
        <end position="335"/>
    </location>
</feature>
<evidence type="ECO:0000256" key="5">
    <source>
        <dbReference type="ARBA" id="ARBA00023136"/>
    </source>
</evidence>
<evidence type="ECO:0000256" key="6">
    <source>
        <dbReference type="SAM" id="Phobius"/>
    </source>
</evidence>
<dbReference type="GO" id="GO:0055085">
    <property type="term" value="P:transmembrane transport"/>
    <property type="evidence" value="ECO:0007669"/>
    <property type="project" value="TreeGrafter"/>
</dbReference>
<sequence length="355" mass="38131">MALPVREQMRYWGIVAAVFLVLLWALGDVLLPFVLGGAIAYFLDPVADRLEAMGASRAAATAIITVAAVLLFILLALLVVPTLVNQSVQLFNTAPQLVKDFTTFLTERFPTLLVEGSTLRTSLQSIGETIQSRGGELLNTLITSAASLMNVVLLFVIVPVVAVYLLLDWDRMVAQVDKLLPRDHAPVIRRLAADIDKTLASFVRGMGTVCLILGTYYAVALMAVGLQFGLVVGFVAGLVTFIPYLGAMIGGALALGLALFQFWGDWVSIGLVAAIFFAGQFIEGNLLTPKLVGDSVGLHPVWLLLALSVFGMLFGFIGMLVAVPLAAALGVLARFSVEQYKDSRLYRGVSEQDDL</sequence>
<dbReference type="GO" id="GO:0016020">
    <property type="term" value="C:membrane"/>
    <property type="evidence" value="ECO:0007669"/>
    <property type="project" value="UniProtKB-SubCell"/>
</dbReference>
<evidence type="ECO:0000313" key="7">
    <source>
        <dbReference type="EMBL" id="THH35788.1"/>
    </source>
</evidence>
<comment type="similarity">
    <text evidence="2">Belongs to the autoinducer-2 exporter (AI-2E) (TC 2.A.86) family.</text>
</comment>
<comment type="caution">
    <text evidence="7">The sequence shown here is derived from an EMBL/GenBank/DDBJ whole genome shotgun (WGS) entry which is preliminary data.</text>
</comment>
<gene>
    <name evidence="7" type="ORF">E4Z66_11945</name>
</gene>
<evidence type="ECO:0000256" key="3">
    <source>
        <dbReference type="ARBA" id="ARBA00022692"/>
    </source>
</evidence>
<feature type="transmembrane region" description="Helical" evidence="6">
    <location>
        <begin position="262"/>
        <end position="282"/>
    </location>
</feature>
<keyword evidence="5 6" id="KW-0472">Membrane</keyword>
<keyword evidence="8" id="KW-1185">Reference proteome</keyword>
<feature type="transmembrane region" description="Helical" evidence="6">
    <location>
        <begin position="55"/>
        <end position="80"/>
    </location>
</feature>
<comment type="subcellular location">
    <subcellularLocation>
        <location evidence="1">Membrane</location>
        <topology evidence="1">Multi-pass membrane protein</topology>
    </subcellularLocation>
</comment>
<evidence type="ECO:0000256" key="1">
    <source>
        <dbReference type="ARBA" id="ARBA00004141"/>
    </source>
</evidence>
<dbReference type="PANTHER" id="PTHR21716">
    <property type="entry name" value="TRANSMEMBRANE PROTEIN"/>
    <property type="match status" value="1"/>
</dbReference>
<keyword evidence="4 6" id="KW-1133">Transmembrane helix</keyword>
<accession>A0A4S4NCK2</accession>
<evidence type="ECO:0000256" key="2">
    <source>
        <dbReference type="ARBA" id="ARBA00009773"/>
    </source>
</evidence>
<dbReference type="EMBL" id="SRKY01000003">
    <property type="protein sequence ID" value="THH35788.1"/>
    <property type="molecule type" value="Genomic_DNA"/>
</dbReference>
<evidence type="ECO:0000256" key="4">
    <source>
        <dbReference type="ARBA" id="ARBA00022989"/>
    </source>
</evidence>
<protein>
    <submittedName>
        <fullName evidence="7">AI-2E family transporter</fullName>
    </submittedName>
</protein>
<dbReference type="Pfam" id="PF01594">
    <property type="entry name" value="AI-2E_transport"/>
    <property type="match status" value="1"/>
</dbReference>
<dbReference type="OrthoDB" id="5792512at2"/>
<dbReference type="InterPro" id="IPR002549">
    <property type="entry name" value="AI-2E-like"/>
</dbReference>
<feature type="transmembrane region" description="Helical" evidence="6">
    <location>
        <begin position="230"/>
        <end position="255"/>
    </location>
</feature>